<feature type="region of interest" description="Disordered" evidence="1">
    <location>
        <begin position="302"/>
        <end position="331"/>
    </location>
</feature>
<dbReference type="PANTHER" id="PTHR46786:SF1">
    <property type="entry name" value="ZINC FINGER MATRIN-TYPE PROTEIN 3"/>
    <property type="match status" value="1"/>
</dbReference>
<evidence type="ECO:0000259" key="2">
    <source>
        <dbReference type="PROSITE" id="PS00028"/>
    </source>
</evidence>
<accession>A0A6P4IJA8</accession>
<sequence>MQLRSSMTSSGNLSGYHIPHLAPGATASGVPDDQSLRASPTPPPVFGGTDKPRFLAPGKPGGEPTASTRPPKRKANGEIATSLDDGNGKDLELFPGRDKSYPDGLNQLIGPLSCKLCSVQMTSMISARDHYESRAHDRHISAWLAKNYTDAGLEAPPVKRFLKRSPTGPNAFHCDLCDLDLNSAAHASQHYSGRKHKLVEQKGSRPSGAGYYDAAGKWVRMGCKFEVKVSPDGRYGIGALFHKTETRSAEEEATGAAAGGAVEGVPAVGGAPKQTAEDTECSCSLCNISVTSANQMEMHLKGARHQSKLRNAGQKEPPDVSSSAASASQATENAEGLDLLMHRTPTGQYYCKPCNKMMNHVTSLQQHLVGKKHLKTAKNSEQAEKSA</sequence>
<reference evidence="4" key="1">
    <citation type="submission" date="2025-08" db="UniProtKB">
        <authorList>
            <consortium name="RefSeq"/>
        </authorList>
    </citation>
    <scope>IDENTIFICATION</scope>
    <source>
        <strain evidence="4">14028-0561.14</strain>
        <tissue evidence="4">Whole fly</tissue>
    </source>
</reference>
<evidence type="ECO:0000256" key="1">
    <source>
        <dbReference type="SAM" id="MobiDB-lite"/>
    </source>
</evidence>
<protein>
    <submittedName>
        <fullName evidence="4">Zinc finger matrin-type protein 4</fullName>
    </submittedName>
</protein>
<gene>
    <name evidence="4" type="primary">LOC108079274</name>
</gene>
<dbReference type="AlphaFoldDB" id="A0A6P4IJA8"/>
<keyword evidence="3" id="KW-1185">Reference proteome</keyword>
<feature type="compositionally biased region" description="Polar residues" evidence="1">
    <location>
        <begin position="1"/>
        <end position="13"/>
    </location>
</feature>
<dbReference type="SUPFAM" id="SSF57667">
    <property type="entry name" value="beta-beta-alpha zinc fingers"/>
    <property type="match status" value="4"/>
</dbReference>
<dbReference type="InterPro" id="IPR013087">
    <property type="entry name" value="Znf_C2H2_type"/>
</dbReference>
<name>A0A6P4IJA8_DROKI</name>
<dbReference type="Proteomes" id="UP001652661">
    <property type="component" value="Chromosome X"/>
</dbReference>
<dbReference type="Pfam" id="PF12874">
    <property type="entry name" value="zf-met"/>
    <property type="match status" value="4"/>
</dbReference>
<dbReference type="SMART" id="SM00451">
    <property type="entry name" value="ZnF_U1"/>
    <property type="match status" value="4"/>
</dbReference>
<feature type="region of interest" description="Disordered" evidence="1">
    <location>
        <begin position="1"/>
        <end position="95"/>
    </location>
</feature>
<organism evidence="3 4">
    <name type="scientific">Drosophila kikkawai</name>
    <name type="common">Fruit fly</name>
    <dbReference type="NCBI Taxonomy" id="30033"/>
    <lineage>
        <taxon>Eukaryota</taxon>
        <taxon>Metazoa</taxon>
        <taxon>Ecdysozoa</taxon>
        <taxon>Arthropoda</taxon>
        <taxon>Hexapoda</taxon>
        <taxon>Insecta</taxon>
        <taxon>Pterygota</taxon>
        <taxon>Neoptera</taxon>
        <taxon>Endopterygota</taxon>
        <taxon>Diptera</taxon>
        <taxon>Brachycera</taxon>
        <taxon>Muscomorpha</taxon>
        <taxon>Ephydroidea</taxon>
        <taxon>Drosophilidae</taxon>
        <taxon>Drosophila</taxon>
        <taxon>Sophophora</taxon>
    </lineage>
</organism>
<dbReference type="GO" id="GO:0008270">
    <property type="term" value="F:zinc ion binding"/>
    <property type="evidence" value="ECO:0007669"/>
    <property type="project" value="InterPro"/>
</dbReference>
<dbReference type="RefSeq" id="XP_017029057.1">
    <property type="nucleotide sequence ID" value="XM_017173568.3"/>
</dbReference>
<evidence type="ECO:0000313" key="3">
    <source>
        <dbReference type="Proteomes" id="UP001652661"/>
    </source>
</evidence>
<dbReference type="InterPro" id="IPR003604">
    <property type="entry name" value="Matrin/U1-like-C_Znf_C2H2"/>
</dbReference>
<evidence type="ECO:0000313" key="4">
    <source>
        <dbReference type="RefSeq" id="XP_017029057.1"/>
    </source>
</evidence>
<dbReference type="OrthoDB" id="434647at2759"/>
<dbReference type="GO" id="GO:0003676">
    <property type="term" value="F:nucleic acid binding"/>
    <property type="evidence" value="ECO:0007669"/>
    <property type="project" value="InterPro"/>
</dbReference>
<feature type="region of interest" description="Disordered" evidence="1">
    <location>
        <begin position="251"/>
        <end position="275"/>
    </location>
</feature>
<dbReference type="OMA" id="TGPNAFH"/>
<dbReference type="PANTHER" id="PTHR46786">
    <property type="entry name" value="ZINC FINGER MATRIN-TYPE PROTEIN 3"/>
    <property type="match status" value="1"/>
</dbReference>
<feature type="domain" description="C2H2-type" evidence="2">
    <location>
        <begin position="351"/>
        <end position="373"/>
    </location>
</feature>
<dbReference type="Gene3D" id="3.30.160.60">
    <property type="entry name" value="Classic Zinc Finger"/>
    <property type="match status" value="4"/>
</dbReference>
<dbReference type="InterPro" id="IPR052644">
    <property type="entry name" value="ZMAT3"/>
</dbReference>
<dbReference type="PROSITE" id="PS00028">
    <property type="entry name" value="ZINC_FINGER_C2H2_1"/>
    <property type="match status" value="1"/>
</dbReference>
<proteinExistence type="predicted"/>
<feature type="compositionally biased region" description="Basic and acidic residues" evidence="1">
    <location>
        <begin position="86"/>
        <end position="95"/>
    </location>
</feature>
<dbReference type="SMART" id="SM00355">
    <property type="entry name" value="ZnF_C2H2"/>
    <property type="match status" value="4"/>
</dbReference>
<dbReference type="GeneID" id="108079274"/>
<dbReference type="InterPro" id="IPR036236">
    <property type="entry name" value="Znf_C2H2_sf"/>
</dbReference>